<protein>
    <submittedName>
        <fullName evidence="1">Uncharacterized protein</fullName>
    </submittedName>
</protein>
<reference evidence="1 2" key="1">
    <citation type="submission" date="2023-07" db="EMBL/GenBank/DDBJ databases">
        <title>Sorghum-associated microbial communities from plants grown in Nebraska, USA.</title>
        <authorList>
            <person name="Schachtman D."/>
        </authorList>
    </citation>
    <scope>NUCLEOTIDE SEQUENCE [LARGE SCALE GENOMIC DNA]</scope>
    <source>
        <strain evidence="1 2">4138</strain>
    </source>
</reference>
<dbReference type="RefSeq" id="WP_310280279.1">
    <property type="nucleotide sequence ID" value="NZ_JAVDWR010000014.1"/>
</dbReference>
<accession>A0ABU1W2Q8</accession>
<sequence>MRYARICPNTLSWCQPSGGSKGKPNSFPGIHGFGFDEWLLGAPTINGGHLNGFRAGFIQAYKKQMPNFIDDVTLYLLGPGLSRTSVIEVRQCRRMTDAEAAYVFNQYQSSGFISSMQNQLSLHGLSMPQNQQPLDHFNVVFLPSSASLLQHQPCTSGYTRYSTLYR</sequence>
<evidence type="ECO:0000313" key="2">
    <source>
        <dbReference type="Proteomes" id="UP001257909"/>
    </source>
</evidence>
<organism evidence="1 2">
    <name type="scientific">Rheinheimera soli</name>
    <dbReference type="NCBI Taxonomy" id="443616"/>
    <lineage>
        <taxon>Bacteria</taxon>
        <taxon>Pseudomonadati</taxon>
        <taxon>Pseudomonadota</taxon>
        <taxon>Gammaproteobacteria</taxon>
        <taxon>Chromatiales</taxon>
        <taxon>Chromatiaceae</taxon>
        <taxon>Rheinheimera</taxon>
    </lineage>
</organism>
<gene>
    <name evidence="1" type="ORF">J2W69_003208</name>
</gene>
<dbReference type="EMBL" id="JAVDWR010000014">
    <property type="protein sequence ID" value="MDR7122249.1"/>
    <property type="molecule type" value="Genomic_DNA"/>
</dbReference>
<proteinExistence type="predicted"/>
<keyword evidence="2" id="KW-1185">Reference proteome</keyword>
<comment type="caution">
    <text evidence="1">The sequence shown here is derived from an EMBL/GenBank/DDBJ whole genome shotgun (WGS) entry which is preliminary data.</text>
</comment>
<evidence type="ECO:0000313" key="1">
    <source>
        <dbReference type="EMBL" id="MDR7122249.1"/>
    </source>
</evidence>
<dbReference type="Proteomes" id="UP001257909">
    <property type="component" value="Unassembled WGS sequence"/>
</dbReference>
<name>A0ABU1W2Q8_9GAMM</name>